<name>B0P6H3_9FIRM</name>
<dbReference type="Proteomes" id="UP000003803">
    <property type="component" value="Unassembled WGS sequence"/>
</dbReference>
<proteinExistence type="predicted"/>
<comment type="caution">
    <text evidence="1">The sequence shown here is derived from an EMBL/GenBank/DDBJ whole genome shotgun (WGS) entry which is preliminary data.</text>
</comment>
<evidence type="ECO:0000313" key="1">
    <source>
        <dbReference type="EMBL" id="EDS12798.1"/>
    </source>
</evidence>
<reference evidence="1" key="2">
    <citation type="submission" date="2013-09" db="EMBL/GenBank/DDBJ databases">
        <title>Draft genome sequence of Anaerotruncus colihominis(DSM 17241).</title>
        <authorList>
            <person name="Sudarsanam P."/>
            <person name="Ley R."/>
            <person name="Guruge J."/>
            <person name="Turnbaugh P.J."/>
            <person name="Mahowald M."/>
            <person name="Liep D."/>
            <person name="Gordon J."/>
        </authorList>
    </citation>
    <scope>NUCLEOTIDE SEQUENCE</scope>
    <source>
        <strain evidence="1">DSM 17241</strain>
    </source>
</reference>
<dbReference type="EMBL" id="ABGD02000005">
    <property type="protein sequence ID" value="EDS12798.1"/>
    <property type="molecule type" value="Genomic_DNA"/>
</dbReference>
<keyword evidence="2" id="KW-1185">Reference proteome</keyword>
<sequence>MVRRLGRNSNSRRARRLFVKSKFPSFSANSGDGRIKKIRNPKEFLTFPPCILPLFANNPATHLFPNKP</sequence>
<dbReference type="AlphaFoldDB" id="B0P6H3"/>
<dbReference type="HOGENOM" id="CLU_2784804_0_0_9"/>
<reference evidence="1" key="1">
    <citation type="submission" date="2007-11" db="EMBL/GenBank/DDBJ databases">
        <authorList>
            <person name="Fulton L."/>
            <person name="Clifton S."/>
            <person name="Fulton B."/>
            <person name="Xu J."/>
            <person name="Minx P."/>
            <person name="Pepin K.H."/>
            <person name="Johnson M."/>
            <person name="Thiruvilangam P."/>
            <person name="Bhonagiri V."/>
            <person name="Nash W.E."/>
            <person name="Mardis E.R."/>
            <person name="Wilson R.K."/>
        </authorList>
    </citation>
    <scope>NUCLEOTIDE SEQUENCE [LARGE SCALE GENOMIC DNA]</scope>
    <source>
        <strain evidence="1">DSM 17241</strain>
    </source>
</reference>
<protein>
    <submittedName>
        <fullName evidence="1">Uncharacterized protein</fullName>
    </submittedName>
</protein>
<organism evidence="1 2">
    <name type="scientific">Anaerotruncus colihominis DSM 17241</name>
    <dbReference type="NCBI Taxonomy" id="445972"/>
    <lineage>
        <taxon>Bacteria</taxon>
        <taxon>Bacillati</taxon>
        <taxon>Bacillota</taxon>
        <taxon>Clostridia</taxon>
        <taxon>Eubacteriales</taxon>
        <taxon>Oscillospiraceae</taxon>
        <taxon>Anaerotruncus</taxon>
    </lineage>
</organism>
<evidence type="ECO:0000313" key="2">
    <source>
        <dbReference type="Proteomes" id="UP000003803"/>
    </source>
</evidence>
<gene>
    <name evidence="1" type="ORF">ANACOL_00350</name>
</gene>
<accession>B0P6H3</accession>